<evidence type="ECO:0000313" key="2">
    <source>
        <dbReference type="Proteomes" id="UP001444071"/>
    </source>
</evidence>
<proteinExistence type="predicted"/>
<dbReference type="Proteomes" id="UP001444071">
    <property type="component" value="Unassembled WGS sequence"/>
</dbReference>
<evidence type="ECO:0000313" key="1">
    <source>
        <dbReference type="EMBL" id="MEQ2275633.1"/>
    </source>
</evidence>
<feature type="non-terminal residue" evidence="1">
    <location>
        <position position="156"/>
    </location>
</feature>
<protein>
    <recommendedName>
        <fullName evidence="3">Secreted protein</fullName>
    </recommendedName>
</protein>
<sequence>MRPGESLEGSRSDRGRCIGANNLANSGTERCLALPSSRRRMVMKKRATAKKRGMNMRMTDGGMTAMRYFLWTLVLYSLSSRAQGKEEEKDDATPPHTHTQHTSFPYMYVRVLCSLGDVNIRPSHAPIYTFFAWETEKCSYFCFFFFFSACVCVCVC</sequence>
<reference evidence="1 2" key="1">
    <citation type="submission" date="2021-06" db="EMBL/GenBank/DDBJ databases">
        <authorList>
            <person name="Palmer J.M."/>
        </authorList>
    </citation>
    <scope>NUCLEOTIDE SEQUENCE [LARGE SCALE GENOMIC DNA]</scope>
    <source>
        <strain evidence="1 2">XR_2019</strain>
        <tissue evidence="1">Muscle</tissue>
    </source>
</reference>
<dbReference type="EMBL" id="JAHRIM010082240">
    <property type="protein sequence ID" value="MEQ2275633.1"/>
    <property type="molecule type" value="Genomic_DNA"/>
</dbReference>
<accession>A0ABV0X349</accession>
<keyword evidence="2" id="KW-1185">Reference proteome</keyword>
<gene>
    <name evidence="1" type="ORF">XENORESO_006357</name>
</gene>
<comment type="caution">
    <text evidence="1">The sequence shown here is derived from an EMBL/GenBank/DDBJ whole genome shotgun (WGS) entry which is preliminary data.</text>
</comment>
<name>A0ABV0X349_9TELE</name>
<organism evidence="1 2">
    <name type="scientific">Xenotaenia resolanae</name>
    <dbReference type="NCBI Taxonomy" id="208358"/>
    <lineage>
        <taxon>Eukaryota</taxon>
        <taxon>Metazoa</taxon>
        <taxon>Chordata</taxon>
        <taxon>Craniata</taxon>
        <taxon>Vertebrata</taxon>
        <taxon>Euteleostomi</taxon>
        <taxon>Actinopterygii</taxon>
        <taxon>Neopterygii</taxon>
        <taxon>Teleostei</taxon>
        <taxon>Neoteleostei</taxon>
        <taxon>Acanthomorphata</taxon>
        <taxon>Ovalentaria</taxon>
        <taxon>Atherinomorphae</taxon>
        <taxon>Cyprinodontiformes</taxon>
        <taxon>Goodeidae</taxon>
        <taxon>Xenotaenia</taxon>
    </lineage>
</organism>
<evidence type="ECO:0008006" key="3">
    <source>
        <dbReference type="Google" id="ProtNLM"/>
    </source>
</evidence>